<evidence type="ECO:0000256" key="1">
    <source>
        <dbReference type="ARBA" id="ARBA00005417"/>
    </source>
</evidence>
<dbReference type="PANTHER" id="PTHR42711">
    <property type="entry name" value="ABC TRANSPORTER ATP-BINDING PROTEIN"/>
    <property type="match status" value="1"/>
</dbReference>
<dbReference type="InterPro" id="IPR003593">
    <property type="entry name" value="AAA+_ATPase"/>
</dbReference>
<reference evidence="7 8" key="2">
    <citation type="journal article" date="2014" name="Genome Announc.">
        <title>Complete Genome Sequence of Coprothermobacter proteolyticus DSM 5265.</title>
        <authorList>
            <person name="Alexiev A."/>
            <person name="Coil D.A."/>
            <person name="Badger J.H."/>
            <person name="Enticknap J."/>
            <person name="Ward N."/>
            <person name="Robb F.T."/>
            <person name="Eisen J.A."/>
        </authorList>
    </citation>
    <scope>NUCLEOTIDE SEQUENCE [LARGE SCALE GENOMIC DNA]</scope>
    <source>
        <strain evidence="8">ATCC 35245 / DSM 5265 / OCM 4 / BT</strain>
    </source>
</reference>
<dbReference type="Pfam" id="PF00005">
    <property type="entry name" value="ABC_tran"/>
    <property type="match status" value="1"/>
</dbReference>
<dbReference type="PANTHER" id="PTHR42711:SF5">
    <property type="entry name" value="ABC TRANSPORTER ATP-BINDING PROTEIN NATA"/>
    <property type="match status" value="1"/>
</dbReference>
<keyword evidence="5 7" id="KW-0067">ATP-binding</keyword>
<keyword evidence="3" id="KW-0536">Nodulation</keyword>
<name>B5Y7G8_COPPD</name>
<dbReference type="eggNOG" id="COG4555">
    <property type="taxonomic scope" value="Bacteria"/>
</dbReference>
<dbReference type="OrthoDB" id="6321334at2"/>
<evidence type="ECO:0000256" key="5">
    <source>
        <dbReference type="ARBA" id="ARBA00022840"/>
    </source>
</evidence>
<evidence type="ECO:0000256" key="3">
    <source>
        <dbReference type="ARBA" id="ARBA00022458"/>
    </source>
</evidence>
<keyword evidence="2" id="KW-0813">Transport</keyword>
<dbReference type="EMBL" id="CP001145">
    <property type="protein sequence ID" value="ACI17287.1"/>
    <property type="molecule type" value="Genomic_DNA"/>
</dbReference>
<dbReference type="AlphaFoldDB" id="B5Y7G8"/>
<evidence type="ECO:0000256" key="4">
    <source>
        <dbReference type="ARBA" id="ARBA00022741"/>
    </source>
</evidence>
<sequence>MIEVRELRKSFGQVQALKGISFHCEPGKVTGLLGPNGAGKTTTIRILSTILKPLSGTATVNGFDVVRESDKVRASLGVVLENTGLYRRLSGDENVLYFADLADVPRGEALERMQFLYKLLEIDYGKRQAGTYSKGMAQKINLVRSVIHDPPVLILDEPTAGLDVPSTVAVRTFVEQQKEAGKTVLLSTHLMNEVELLCDYVYIINLGLIVAEGTPEELKKRTQSSNLEEAFMKVVKE</sequence>
<evidence type="ECO:0000259" key="6">
    <source>
        <dbReference type="PROSITE" id="PS50893"/>
    </source>
</evidence>
<gene>
    <name evidence="7" type="ordered locus">COPRO5265_0348</name>
</gene>
<reference evidence="8" key="1">
    <citation type="submission" date="2008-08" db="EMBL/GenBank/DDBJ databases">
        <title>The complete genome sequence of Coprothermobacter proteolyticus strain ATCC 5245 / DSM 5265 / BT.</title>
        <authorList>
            <person name="Dodson R.J."/>
            <person name="Durkin A.S."/>
            <person name="Wu M."/>
            <person name="Eisen J."/>
            <person name="Sutton G."/>
        </authorList>
    </citation>
    <scope>NUCLEOTIDE SEQUENCE [LARGE SCALE GENOMIC DNA]</scope>
    <source>
        <strain evidence="8">ATCC 35245 / DSM 5265 / OCM 4 / BT</strain>
    </source>
</reference>
<dbReference type="KEGG" id="cpo:COPRO5265_0348"/>
<dbReference type="GO" id="GO:0005524">
    <property type="term" value="F:ATP binding"/>
    <property type="evidence" value="ECO:0007669"/>
    <property type="project" value="UniProtKB-KW"/>
</dbReference>
<evidence type="ECO:0000256" key="2">
    <source>
        <dbReference type="ARBA" id="ARBA00022448"/>
    </source>
</evidence>
<dbReference type="HOGENOM" id="CLU_000604_1_2_9"/>
<evidence type="ECO:0000313" key="7">
    <source>
        <dbReference type="EMBL" id="ACI17287.1"/>
    </source>
</evidence>
<proteinExistence type="inferred from homology"/>
<keyword evidence="4" id="KW-0547">Nucleotide-binding</keyword>
<accession>B5Y7G8</accession>
<dbReference type="GO" id="GO:0016887">
    <property type="term" value="F:ATP hydrolysis activity"/>
    <property type="evidence" value="ECO:0007669"/>
    <property type="project" value="InterPro"/>
</dbReference>
<organism evidence="7 8">
    <name type="scientific">Coprothermobacter proteolyticus (strain ATCC 35245 / DSM 5265 / OCM 4 / BT)</name>
    <dbReference type="NCBI Taxonomy" id="309798"/>
    <lineage>
        <taxon>Bacteria</taxon>
        <taxon>Pseudomonadati</taxon>
        <taxon>Coprothermobacterota</taxon>
        <taxon>Coprothermobacteria</taxon>
        <taxon>Coprothermobacterales</taxon>
        <taxon>Coprothermobacteraceae</taxon>
        <taxon>Coprothermobacter</taxon>
    </lineage>
</organism>
<protein>
    <submittedName>
        <fullName evidence="7">ATP-binding transport protein NatA (Na(+) ABC transporter)</fullName>
    </submittedName>
</protein>
<dbReference type="InterPro" id="IPR017871">
    <property type="entry name" value="ABC_transporter-like_CS"/>
</dbReference>
<dbReference type="InterPro" id="IPR050763">
    <property type="entry name" value="ABC_transporter_ATP-binding"/>
</dbReference>
<dbReference type="Gene3D" id="3.40.50.300">
    <property type="entry name" value="P-loop containing nucleotide triphosphate hydrolases"/>
    <property type="match status" value="1"/>
</dbReference>
<dbReference type="SUPFAM" id="SSF52540">
    <property type="entry name" value="P-loop containing nucleoside triphosphate hydrolases"/>
    <property type="match status" value="1"/>
</dbReference>
<evidence type="ECO:0000313" key="8">
    <source>
        <dbReference type="Proteomes" id="UP000001732"/>
    </source>
</evidence>
<dbReference type="InterPro" id="IPR003439">
    <property type="entry name" value="ABC_transporter-like_ATP-bd"/>
</dbReference>
<dbReference type="STRING" id="309798.COPRO5265_0348"/>
<dbReference type="Proteomes" id="UP000001732">
    <property type="component" value="Chromosome"/>
</dbReference>
<feature type="domain" description="ABC transporter" evidence="6">
    <location>
        <begin position="2"/>
        <end position="231"/>
    </location>
</feature>
<dbReference type="InterPro" id="IPR027417">
    <property type="entry name" value="P-loop_NTPase"/>
</dbReference>
<comment type="similarity">
    <text evidence="1">Belongs to the ABC transporter superfamily.</text>
</comment>
<dbReference type="PROSITE" id="PS00211">
    <property type="entry name" value="ABC_TRANSPORTER_1"/>
    <property type="match status" value="1"/>
</dbReference>
<keyword evidence="8" id="KW-1185">Reference proteome</keyword>
<dbReference type="RefSeq" id="WP_012543939.1">
    <property type="nucleotide sequence ID" value="NC_011295.1"/>
</dbReference>
<dbReference type="PROSITE" id="PS50893">
    <property type="entry name" value="ABC_TRANSPORTER_2"/>
    <property type="match status" value="1"/>
</dbReference>
<dbReference type="SMART" id="SM00382">
    <property type="entry name" value="AAA"/>
    <property type="match status" value="1"/>
</dbReference>